<evidence type="ECO:0000256" key="1">
    <source>
        <dbReference type="PROSITE-ProRule" id="PRU00285"/>
    </source>
</evidence>
<reference evidence="4 5" key="1">
    <citation type="journal article" date="2024" name="Nat. Commun.">
        <title>Phylogenomics reveals the evolutionary origins of lichenization in chlorophyte algae.</title>
        <authorList>
            <person name="Puginier C."/>
            <person name="Libourel C."/>
            <person name="Otte J."/>
            <person name="Skaloud P."/>
            <person name="Haon M."/>
            <person name="Grisel S."/>
            <person name="Petersen M."/>
            <person name="Berrin J.G."/>
            <person name="Delaux P.M."/>
            <person name="Dal Grande F."/>
            <person name="Keller J."/>
        </authorList>
    </citation>
    <scope>NUCLEOTIDE SEQUENCE [LARGE SCALE GENOMIC DNA]</scope>
    <source>
        <strain evidence="4 5">SAG 2036</strain>
    </source>
</reference>
<dbReference type="SUPFAM" id="SSF49764">
    <property type="entry name" value="HSP20-like chaperones"/>
    <property type="match status" value="1"/>
</dbReference>
<accession>A0AAW1PNG8</accession>
<dbReference type="PROSITE" id="PS01031">
    <property type="entry name" value="SHSP"/>
    <property type="match status" value="1"/>
</dbReference>
<proteinExistence type="inferred from homology"/>
<gene>
    <name evidence="4" type="ORF">WJX73_007906</name>
</gene>
<evidence type="ECO:0000313" key="5">
    <source>
        <dbReference type="Proteomes" id="UP001465755"/>
    </source>
</evidence>
<sequence>MFAPGFPFENGPCFARASGTGSCHASAQAFAGPGGPAFPFGRRAAGGPAFPFGNASAFESDMVDTPEAYLIYFDATGFERGDVHVKVVDKTLKLSAKKGEAVSVERAWAIPEDVLLDEVTAKFSNKELTITLPRVPQEPKDADGSWVEVADEDVKRAKEKGKAASDAHVLEDADN</sequence>
<evidence type="ECO:0000313" key="4">
    <source>
        <dbReference type="EMBL" id="KAK9809618.1"/>
    </source>
</evidence>
<dbReference type="CDD" id="cd06464">
    <property type="entry name" value="ACD_sHsps-like"/>
    <property type="match status" value="1"/>
</dbReference>
<name>A0AAW1PNG8_9CHLO</name>
<dbReference type="Proteomes" id="UP001465755">
    <property type="component" value="Unassembled WGS sequence"/>
</dbReference>
<evidence type="ECO:0000259" key="3">
    <source>
        <dbReference type="PROSITE" id="PS01031"/>
    </source>
</evidence>
<comment type="similarity">
    <text evidence="1 2">Belongs to the small heat shock protein (HSP20) family.</text>
</comment>
<dbReference type="AlphaFoldDB" id="A0AAW1PNG8"/>
<keyword evidence="5" id="KW-1185">Reference proteome</keyword>
<comment type="caution">
    <text evidence="4">The sequence shown here is derived from an EMBL/GenBank/DDBJ whole genome shotgun (WGS) entry which is preliminary data.</text>
</comment>
<dbReference type="InterPro" id="IPR002068">
    <property type="entry name" value="A-crystallin/Hsp20_dom"/>
</dbReference>
<dbReference type="InterPro" id="IPR008978">
    <property type="entry name" value="HSP20-like_chaperone"/>
</dbReference>
<dbReference type="Pfam" id="PF00011">
    <property type="entry name" value="HSP20"/>
    <property type="match status" value="1"/>
</dbReference>
<protein>
    <recommendedName>
        <fullName evidence="3">SHSP domain-containing protein</fullName>
    </recommendedName>
</protein>
<feature type="domain" description="SHSP" evidence="3">
    <location>
        <begin position="51"/>
        <end position="150"/>
    </location>
</feature>
<evidence type="ECO:0000256" key="2">
    <source>
        <dbReference type="RuleBase" id="RU003616"/>
    </source>
</evidence>
<dbReference type="EMBL" id="JALJOQ010000018">
    <property type="protein sequence ID" value="KAK9809618.1"/>
    <property type="molecule type" value="Genomic_DNA"/>
</dbReference>
<dbReference type="Gene3D" id="2.60.40.790">
    <property type="match status" value="1"/>
</dbReference>
<organism evidence="4 5">
    <name type="scientific">Symbiochloris irregularis</name>
    <dbReference type="NCBI Taxonomy" id="706552"/>
    <lineage>
        <taxon>Eukaryota</taxon>
        <taxon>Viridiplantae</taxon>
        <taxon>Chlorophyta</taxon>
        <taxon>core chlorophytes</taxon>
        <taxon>Trebouxiophyceae</taxon>
        <taxon>Trebouxiales</taxon>
        <taxon>Trebouxiaceae</taxon>
        <taxon>Symbiochloris</taxon>
    </lineage>
</organism>